<reference evidence="3 4" key="1">
    <citation type="submission" date="2022-12" db="EMBL/GenBank/DDBJ databases">
        <authorList>
            <person name="Muema E."/>
        </authorList>
    </citation>
    <scope>NUCLEOTIDE SEQUENCE [LARGE SCALE GENOMIC DNA]</scope>
    <source>
        <strain evidence="4">1326</strain>
    </source>
</reference>
<name>A0ABU8KUD2_9HYPH</name>
<evidence type="ECO:0008006" key="5">
    <source>
        <dbReference type="Google" id="ProtNLM"/>
    </source>
</evidence>
<evidence type="ECO:0000313" key="3">
    <source>
        <dbReference type="EMBL" id="MEI9409334.1"/>
    </source>
</evidence>
<dbReference type="InterPro" id="IPR044946">
    <property type="entry name" value="Restrct_endonuc_typeI_TRD_sf"/>
</dbReference>
<dbReference type="Proteomes" id="UP001387293">
    <property type="component" value="Unassembled WGS sequence"/>
</dbReference>
<gene>
    <name evidence="3" type="ORF">O7A60_11215</name>
</gene>
<keyword evidence="1" id="KW-0680">Restriction system</keyword>
<dbReference type="EMBL" id="JAPYKS010000007">
    <property type="protein sequence ID" value="MEI9409334.1"/>
    <property type="molecule type" value="Genomic_DNA"/>
</dbReference>
<accession>A0ABU8KUD2</accession>
<keyword evidence="4" id="KW-1185">Reference proteome</keyword>
<evidence type="ECO:0000313" key="4">
    <source>
        <dbReference type="Proteomes" id="UP001387293"/>
    </source>
</evidence>
<comment type="caution">
    <text evidence="3">The sequence shown here is derived from an EMBL/GenBank/DDBJ whole genome shotgun (WGS) entry which is preliminary data.</text>
</comment>
<dbReference type="CDD" id="cd17524">
    <property type="entry name" value="RMtype1_S_EcoUTORF5051P-TRD2-CR2_like"/>
    <property type="match status" value="1"/>
</dbReference>
<dbReference type="Gene3D" id="3.90.220.20">
    <property type="entry name" value="DNA methylase specificity domains"/>
    <property type="match status" value="2"/>
</dbReference>
<dbReference type="PANTHER" id="PTHR30408">
    <property type="entry name" value="TYPE-1 RESTRICTION ENZYME ECOKI SPECIFICITY PROTEIN"/>
    <property type="match status" value="1"/>
</dbReference>
<evidence type="ECO:0000256" key="2">
    <source>
        <dbReference type="ARBA" id="ARBA00023125"/>
    </source>
</evidence>
<proteinExistence type="predicted"/>
<dbReference type="RefSeq" id="WP_337106297.1">
    <property type="nucleotide sequence ID" value="NZ_JAPYKS010000007.1"/>
</dbReference>
<protein>
    <recommendedName>
        <fullName evidence="5">Restriction endonuclease subunit S</fullName>
    </recommendedName>
</protein>
<sequence>MPEKTSYVSWDQLPLASVFRINTASAFPVQSPNESFTHYSIPAFDQLGGPADELGVTIESNKTRISEPSVLVSKLNPRKPRVVVVLDPQDKTCCSTEFICYVRLRDSDDLRYWAAYFGSGIFSRRLERVAVGSTNSHTRVTPNETLSWLVPDVPSGEQKRIADIVDAIDDAILETDALIEKLRTIHGGIIDDLLTRGLADDGSPRDLFSLTETAVGPRPMKWTVANLGHFVVGAEYGTNHSLGDSGTGIPVLRMNNIQDGEFDLSDLKYAPAHAVERFRVQRNDVLFNRTNSWEHVGKAAIWRPDEPGPAFASYLVRLHCGDALLAEFLHLWLNWAPVQRAIRQFATPGVQQVNINPTNLRRALIAVPDTLDEQRAIIERVNGVAAAIEDHRHQRAKLALLREGLRDDLLTGRKPVMAILEAAE</sequence>
<keyword evidence="2" id="KW-0238">DNA-binding</keyword>
<dbReference type="InterPro" id="IPR052021">
    <property type="entry name" value="Type-I_RS_S_subunit"/>
</dbReference>
<dbReference type="SUPFAM" id="SSF116734">
    <property type="entry name" value="DNA methylase specificity domain"/>
    <property type="match status" value="2"/>
</dbReference>
<organism evidence="3 4">
    <name type="scientific">Mesorhizobium salmacidum</name>
    <dbReference type="NCBI Taxonomy" id="3015171"/>
    <lineage>
        <taxon>Bacteria</taxon>
        <taxon>Pseudomonadati</taxon>
        <taxon>Pseudomonadota</taxon>
        <taxon>Alphaproteobacteria</taxon>
        <taxon>Hyphomicrobiales</taxon>
        <taxon>Phyllobacteriaceae</taxon>
        <taxon>Mesorhizobium</taxon>
    </lineage>
</organism>
<evidence type="ECO:0000256" key="1">
    <source>
        <dbReference type="ARBA" id="ARBA00022747"/>
    </source>
</evidence>
<dbReference type="PANTHER" id="PTHR30408:SF12">
    <property type="entry name" value="TYPE I RESTRICTION ENZYME MJAVIII SPECIFICITY SUBUNIT"/>
    <property type="match status" value="1"/>
</dbReference>